<dbReference type="EMBL" id="CM056813">
    <property type="protein sequence ID" value="KAJ8642358.1"/>
    <property type="molecule type" value="Genomic_DNA"/>
</dbReference>
<gene>
    <name evidence="1" type="ORF">MRB53_019052</name>
</gene>
<proteinExistence type="predicted"/>
<protein>
    <submittedName>
        <fullName evidence="1">Uncharacterized protein</fullName>
    </submittedName>
</protein>
<sequence>MEVLLVDAKGMGDTDFFDKMDPYVIIQYRNEERKSSVARGQGGNPVWNERFTFRVQYPGADDQYKLLLTIMDKDTFTPDDFVGQATIHLKDVLALGAEVGMAELKPSKYRIILADRTYCGEIEVGITFTPKIEEESAHDYGGWKHSTIGIFPHSKIETSKQFFPLAVLMECNSEEDSEISESEIDYFKDKIYDQLKCGKHKIKNSDSSFRCPFCLGKKKQDYHYKDLLQHATGIGASNRKGNVRANHLALAKYLKSELGDAGGPPQPIVEVKPSTTTESDDRFVWPWTGILVNLPIEWKDGKKVGESPTRLKEQLAKFHPVRIHTLWNFQGHTGNAIVDFSKDWNGFKDAMAFEMAFEADHCGRKDWEGGNNLGSNICGWVARADDYNSGGNIAEHLRKNGDLKTVSDLQEDESRKNEKLVQNLANEIDVKNQHLKELECKYNETSLSLDRMIEEKDKLHQTYNDEMRKMQCIARDHSRRIFQENETLKAELENQRKELEWRGRELEKREARDDNDKRKLKDEKEKNALKNSSLQLATLEQQKADKNVLRLIEEQKREKEDALKKILHLEKQLDAKQALELEIEQLKGKLQVLKHMEGDDDTVQKRVLEMIKELEEKEGEMGDLEALNQTLIVKERKSNDELQDARKELIVGLDDMLSGRTLIGIKRMGELDEKPFKAACLQKFSAEDLEVKSLELCSLWEDYIKNPEWHPYKIVTVDDKVEEIINEDDEKLKELRNEWGDEVYNAVTTALMEINEYNPSGRPTSARGDDKSTVKDTKMMMMRRVAFNEYVS</sequence>
<evidence type="ECO:0000313" key="1">
    <source>
        <dbReference type="EMBL" id="KAJ8642358.1"/>
    </source>
</evidence>
<name>A0ACC2MAB6_PERAE</name>
<dbReference type="Proteomes" id="UP001234297">
    <property type="component" value="Chromosome 5"/>
</dbReference>
<organism evidence="1 2">
    <name type="scientific">Persea americana</name>
    <name type="common">Avocado</name>
    <dbReference type="NCBI Taxonomy" id="3435"/>
    <lineage>
        <taxon>Eukaryota</taxon>
        <taxon>Viridiplantae</taxon>
        <taxon>Streptophyta</taxon>
        <taxon>Embryophyta</taxon>
        <taxon>Tracheophyta</taxon>
        <taxon>Spermatophyta</taxon>
        <taxon>Magnoliopsida</taxon>
        <taxon>Magnoliidae</taxon>
        <taxon>Laurales</taxon>
        <taxon>Lauraceae</taxon>
        <taxon>Persea</taxon>
    </lineage>
</organism>
<comment type="caution">
    <text evidence="1">The sequence shown here is derived from an EMBL/GenBank/DDBJ whole genome shotgun (WGS) entry which is preliminary data.</text>
</comment>
<reference evidence="1 2" key="1">
    <citation type="journal article" date="2022" name="Hortic Res">
        <title>A haplotype resolved chromosomal level avocado genome allows analysis of novel avocado genes.</title>
        <authorList>
            <person name="Nath O."/>
            <person name="Fletcher S.J."/>
            <person name="Hayward A."/>
            <person name="Shaw L.M."/>
            <person name="Masouleh A.K."/>
            <person name="Furtado A."/>
            <person name="Henry R.J."/>
            <person name="Mitter N."/>
        </authorList>
    </citation>
    <scope>NUCLEOTIDE SEQUENCE [LARGE SCALE GENOMIC DNA]</scope>
    <source>
        <strain evidence="2">cv. Hass</strain>
    </source>
</reference>
<evidence type="ECO:0000313" key="2">
    <source>
        <dbReference type="Proteomes" id="UP001234297"/>
    </source>
</evidence>
<keyword evidence="2" id="KW-1185">Reference proteome</keyword>
<accession>A0ACC2MAB6</accession>